<proteinExistence type="predicted"/>
<comment type="caution">
    <text evidence="3">The sequence shown here is derived from an EMBL/GenBank/DDBJ whole genome shotgun (WGS) entry which is preliminary data.</text>
</comment>
<accession>A0A225WRN9</accession>
<sequence length="306" mass="34825">MTPPTRRLHSESGESTKERLEANRRWQNRNFFPSLDDSSSSETDQQRRRHVCVERIQTLTPRMDVIEVVAREELVLVPPLDVPSFDNWKALETYLKSYILCGLEPLQGRAMLKSSPLFRVVTKFQTGCSFTIKPTSARTLDQRECGNSVEVGVLINILDGKLSSWEVVITKNVTTHNHDVGPDVYQTYHQASQVLVPDILDGVHLINREGVNLKRILEYIIEKSSVQPEIKNVHNLEVQLKRESYEFPTVEERVNSILDDVNSEKGNMAKGVAECILLQTSHMRTSFENFPVAQLIDATHDTNISN</sequence>
<evidence type="ECO:0000313" key="4">
    <source>
        <dbReference type="Proteomes" id="UP000198211"/>
    </source>
</evidence>
<gene>
    <name evidence="3" type="ORF">PHMEG_0005311</name>
</gene>
<dbReference type="PANTHER" id="PTHR31569:SF4">
    <property type="entry name" value="SWIM-TYPE DOMAIN-CONTAINING PROTEIN"/>
    <property type="match status" value="1"/>
</dbReference>
<feature type="domain" description="ZSWIM1/3 RNaseH-like" evidence="2">
    <location>
        <begin position="269"/>
        <end position="305"/>
    </location>
</feature>
<reference evidence="4" key="1">
    <citation type="submission" date="2017-03" db="EMBL/GenBank/DDBJ databases">
        <title>Phytopthora megakarya and P. palmivora, two closely related causual agents of cacao black pod achieved similar genome size and gene model numbers by different mechanisms.</title>
        <authorList>
            <person name="Ali S."/>
            <person name="Shao J."/>
            <person name="Larry D.J."/>
            <person name="Kronmiller B."/>
            <person name="Shen D."/>
            <person name="Strem M.D."/>
            <person name="Melnick R.L."/>
            <person name="Guiltinan M.J."/>
            <person name="Tyler B.M."/>
            <person name="Meinhardt L.W."/>
            <person name="Bailey B.A."/>
        </authorList>
    </citation>
    <scope>NUCLEOTIDE SEQUENCE [LARGE SCALE GENOMIC DNA]</scope>
    <source>
        <strain evidence="4">zdho120</strain>
    </source>
</reference>
<dbReference type="InterPro" id="IPR052579">
    <property type="entry name" value="Zinc_finger_SWIM"/>
</dbReference>
<dbReference type="Pfam" id="PF21056">
    <property type="entry name" value="ZSWIM1-3_RNaseH-like"/>
    <property type="match status" value="1"/>
</dbReference>
<feature type="compositionally biased region" description="Basic and acidic residues" evidence="1">
    <location>
        <begin position="8"/>
        <end position="24"/>
    </location>
</feature>
<dbReference type="InterPro" id="IPR048324">
    <property type="entry name" value="ZSWIM1-3_RNaseH-like"/>
</dbReference>
<dbReference type="PANTHER" id="PTHR31569">
    <property type="entry name" value="SWIM-TYPE DOMAIN-CONTAINING PROTEIN"/>
    <property type="match status" value="1"/>
</dbReference>
<feature type="region of interest" description="Disordered" evidence="1">
    <location>
        <begin position="1"/>
        <end position="47"/>
    </location>
</feature>
<evidence type="ECO:0000256" key="1">
    <source>
        <dbReference type="SAM" id="MobiDB-lite"/>
    </source>
</evidence>
<evidence type="ECO:0000259" key="2">
    <source>
        <dbReference type="Pfam" id="PF21056"/>
    </source>
</evidence>
<evidence type="ECO:0000313" key="3">
    <source>
        <dbReference type="EMBL" id="OWZ20295.1"/>
    </source>
</evidence>
<dbReference type="STRING" id="4795.A0A225WRN9"/>
<dbReference type="Proteomes" id="UP000198211">
    <property type="component" value="Unassembled WGS sequence"/>
</dbReference>
<keyword evidence="4" id="KW-1185">Reference proteome</keyword>
<protein>
    <recommendedName>
        <fullName evidence="2">ZSWIM1/3 RNaseH-like domain-containing protein</fullName>
    </recommendedName>
</protein>
<dbReference type="AlphaFoldDB" id="A0A225WRN9"/>
<feature type="compositionally biased region" description="Polar residues" evidence="1">
    <location>
        <begin position="28"/>
        <end position="43"/>
    </location>
</feature>
<dbReference type="OrthoDB" id="127042at2759"/>
<name>A0A225WRN9_9STRA</name>
<organism evidence="3 4">
    <name type="scientific">Phytophthora megakarya</name>
    <dbReference type="NCBI Taxonomy" id="4795"/>
    <lineage>
        <taxon>Eukaryota</taxon>
        <taxon>Sar</taxon>
        <taxon>Stramenopiles</taxon>
        <taxon>Oomycota</taxon>
        <taxon>Peronosporomycetes</taxon>
        <taxon>Peronosporales</taxon>
        <taxon>Peronosporaceae</taxon>
        <taxon>Phytophthora</taxon>
    </lineage>
</organism>
<dbReference type="EMBL" id="NBNE01000340">
    <property type="protein sequence ID" value="OWZ20295.1"/>
    <property type="molecule type" value="Genomic_DNA"/>
</dbReference>